<dbReference type="Pfam" id="PF21394">
    <property type="entry name" value="Beta-ketacyl_N"/>
    <property type="match status" value="1"/>
</dbReference>
<feature type="region of interest" description="Disordered" evidence="10">
    <location>
        <begin position="2348"/>
        <end position="2395"/>
    </location>
</feature>
<evidence type="ECO:0000256" key="6">
    <source>
        <dbReference type="ARBA" id="ARBA00022679"/>
    </source>
</evidence>
<dbReference type="Gene3D" id="3.40.50.720">
    <property type="entry name" value="NAD(P)-binding Rossmann-like Domain"/>
    <property type="match status" value="1"/>
</dbReference>
<organism evidence="13 14">
    <name type="scientific">Streptomyces boncukensis</name>
    <dbReference type="NCBI Taxonomy" id="2711219"/>
    <lineage>
        <taxon>Bacteria</taxon>
        <taxon>Bacillati</taxon>
        <taxon>Actinomycetota</taxon>
        <taxon>Actinomycetes</taxon>
        <taxon>Kitasatosporales</taxon>
        <taxon>Streptomycetaceae</taxon>
        <taxon>Streptomyces</taxon>
    </lineage>
</organism>
<feature type="region of interest" description="Disordered" evidence="10">
    <location>
        <begin position="2297"/>
        <end position="2335"/>
    </location>
</feature>
<dbReference type="SUPFAM" id="SSF47336">
    <property type="entry name" value="ACP-like"/>
    <property type="match status" value="2"/>
</dbReference>
<dbReference type="Gene3D" id="3.40.50.150">
    <property type="entry name" value="Vaccinia Virus protein VP39"/>
    <property type="match status" value="1"/>
</dbReference>
<dbReference type="FunFam" id="3.40.47.10:FF:000019">
    <property type="entry name" value="Polyketide synthase type I"/>
    <property type="match status" value="1"/>
</dbReference>
<dbReference type="InterPro" id="IPR036736">
    <property type="entry name" value="ACP-like_sf"/>
</dbReference>
<dbReference type="GO" id="GO:0004315">
    <property type="term" value="F:3-oxoacyl-[acyl-carrier-protein] synthase activity"/>
    <property type="evidence" value="ECO:0007669"/>
    <property type="project" value="InterPro"/>
</dbReference>
<evidence type="ECO:0000256" key="2">
    <source>
        <dbReference type="ARBA" id="ARBA00004792"/>
    </source>
</evidence>
<reference evidence="13 14" key="1">
    <citation type="submission" date="2020-02" db="EMBL/GenBank/DDBJ databases">
        <title>Whole-genome analyses of novel actinobacteria.</title>
        <authorList>
            <person name="Sahin N."/>
            <person name="Tatar D."/>
        </authorList>
    </citation>
    <scope>NUCLEOTIDE SEQUENCE [LARGE SCALE GENOMIC DNA]</scope>
    <source>
        <strain evidence="13 14">SB3404</strain>
    </source>
</reference>
<dbReference type="Pfam" id="PF22336">
    <property type="entry name" value="RhiE-like_linker"/>
    <property type="match status" value="1"/>
</dbReference>
<comment type="pathway">
    <text evidence="2">Antibiotic biosynthesis.</text>
</comment>
<keyword evidence="14" id="KW-1185">Reference proteome</keyword>
<evidence type="ECO:0000256" key="4">
    <source>
        <dbReference type="ARBA" id="ARBA00022490"/>
    </source>
</evidence>
<evidence type="ECO:0000256" key="10">
    <source>
        <dbReference type="SAM" id="MobiDB-lite"/>
    </source>
</evidence>
<dbReference type="CDD" id="cd08953">
    <property type="entry name" value="KR_2_SDR_x"/>
    <property type="match status" value="1"/>
</dbReference>
<dbReference type="Gene3D" id="1.10.1200.10">
    <property type="entry name" value="ACP-like"/>
    <property type="match status" value="2"/>
</dbReference>
<comment type="caution">
    <text evidence="13">The sequence shown here is derived from an EMBL/GenBank/DDBJ whole genome shotgun (WGS) entry which is preliminary data.</text>
</comment>
<dbReference type="EMBL" id="JAAKZZ010000148">
    <property type="protein sequence ID" value="NGO69883.1"/>
    <property type="molecule type" value="Genomic_DNA"/>
</dbReference>
<evidence type="ECO:0000256" key="5">
    <source>
        <dbReference type="ARBA" id="ARBA00022553"/>
    </source>
</evidence>
<dbReference type="InterPro" id="IPR018201">
    <property type="entry name" value="Ketoacyl_synth_AS"/>
</dbReference>
<dbReference type="InterPro" id="IPR050091">
    <property type="entry name" value="PKS_NRPS_Biosynth_Enz"/>
</dbReference>
<keyword evidence="3" id="KW-0596">Phosphopantetheine</keyword>
<comment type="subcellular location">
    <subcellularLocation>
        <location evidence="1">Cytoplasm</location>
    </subcellularLocation>
</comment>
<dbReference type="Pfam" id="PF08242">
    <property type="entry name" value="Methyltransf_12"/>
    <property type="match status" value="1"/>
</dbReference>
<dbReference type="Pfam" id="PF08659">
    <property type="entry name" value="KR"/>
    <property type="match status" value="1"/>
</dbReference>
<dbReference type="CDD" id="cd02440">
    <property type="entry name" value="AdoMet_MTases"/>
    <property type="match status" value="1"/>
</dbReference>
<evidence type="ECO:0000256" key="1">
    <source>
        <dbReference type="ARBA" id="ARBA00004496"/>
    </source>
</evidence>
<feature type="compositionally biased region" description="Acidic residues" evidence="10">
    <location>
        <begin position="2315"/>
        <end position="2326"/>
    </location>
</feature>
<evidence type="ECO:0000259" key="11">
    <source>
        <dbReference type="PROSITE" id="PS50075"/>
    </source>
</evidence>
<dbReference type="InterPro" id="IPR020841">
    <property type="entry name" value="PKS_Beta-ketoAc_synthase_dom"/>
</dbReference>
<feature type="domain" description="Carrier" evidence="11">
    <location>
        <begin position="551"/>
        <end position="631"/>
    </location>
</feature>
<dbReference type="InterPro" id="IPR013217">
    <property type="entry name" value="Methyltransf_12"/>
</dbReference>
<keyword evidence="7" id="KW-0677">Repeat</keyword>
<evidence type="ECO:0000256" key="7">
    <source>
        <dbReference type="ARBA" id="ARBA00022737"/>
    </source>
</evidence>
<dbReference type="RefSeq" id="WP_165299563.1">
    <property type="nucleotide sequence ID" value="NZ_JAAKZZ010000148.1"/>
</dbReference>
<feature type="domain" description="Carrier" evidence="11">
    <location>
        <begin position="1650"/>
        <end position="1723"/>
    </location>
</feature>
<evidence type="ECO:0000313" key="13">
    <source>
        <dbReference type="EMBL" id="NGO69883.1"/>
    </source>
</evidence>
<dbReference type="InterPro" id="IPR006162">
    <property type="entry name" value="Ppantetheine_attach_site"/>
</dbReference>
<protein>
    <submittedName>
        <fullName evidence="13">SDR family NAD(P)-dependent oxidoreductase</fullName>
    </submittedName>
</protein>
<evidence type="ECO:0000313" key="14">
    <source>
        <dbReference type="Proteomes" id="UP000477722"/>
    </source>
</evidence>
<dbReference type="InterPro" id="IPR014030">
    <property type="entry name" value="Ketoacyl_synth_N"/>
</dbReference>
<keyword evidence="9" id="KW-0012">Acyltransferase</keyword>
<dbReference type="InterPro" id="IPR032821">
    <property type="entry name" value="PKS_assoc"/>
</dbReference>
<gene>
    <name evidence="13" type="ORF">G5C65_16260</name>
</gene>
<feature type="region of interest" description="Disordered" evidence="10">
    <location>
        <begin position="1617"/>
        <end position="1646"/>
    </location>
</feature>
<keyword evidence="4" id="KW-0963">Cytoplasm</keyword>
<dbReference type="SMART" id="SM00822">
    <property type="entry name" value="PKS_KR"/>
    <property type="match status" value="1"/>
</dbReference>
<dbReference type="InterPro" id="IPR014031">
    <property type="entry name" value="Ketoacyl_synth_C"/>
</dbReference>
<keyword evidence="6" id="KW-0808">Transferase</keyword>
<evidence type="ECO:0000256" key="3">
    <source>
        <dbReference type="ARBA" id="ARBA00022450"/>
    </source>
</evidence>
<dbReference type="Pfam" id="PF02801">
    <property type="entry name" value="Ketoacyl-synt_C"/>
    <property type="match status" value="2"/>
</dbReference>
<dbReference type="InterPro" id="IPR057326">
    <property type="entry name" value="KR_dom"/>
</dbReference>
<proteinExistence type="predicted"/>
<dbReference type="InterPro" id="IPR016039">
    <property type="entry name" value="Thiolase-like"/>
</dbReference>
<dbReference type="InterPro" id="IPR020806">
    <property type="entry name" value="PKS_PP-bd"/>
</dbReference>
<feature type="domain" description="Ketosynthase family 3 (KS3)" evidence="12">
    <location>
        <begin position="1770"/>
        <end position="2206"/>
    </location>
</feature>
<dbReference type="PANTHER" id="PTHR43775:SF37">
    <property type="entry name" value="SI:DKEY-61P9.11"/>
    <property type="match status" value="1"/>
</dbReference>
<evidence type="ECO:0000259" key="12">
    <source>
        <dbReference type="PROSITE" id="PS52004"/>
    </source>
</evidence>
<dbReference type="Pfam" id="PF16197">
    <property type="entry name" value="KAsynt_C_assoc"/>
    <property type="match status" value="1"/>
</dbReference>
<dbReference type="InterPro" id="IPR009081">
    <property type="entry name" value="PP-bd_ACP"/>
</dbReference>
<dbReference type="PROSITE" id="PS52004">
    <property type="entry name" value="KS3_2"/>
    <property type="match status" value="2"/>
</dbReference>
<evidence type="ECO:0000256" key="8">
    <source>
        <dbReference type="ARBA" id="ARBA00023268"/>
    </source>
</evidence>
<dbReference type="Pfam" id="PF00550">
    <property type="entry name" value="PP-binding"/>
    <property type="match status" value="2"/>
</dbReference>
<dbReference type="GO" id="GO:0071770">
    <property type="term" value="P:DIM/DIP cell wall layer assembly"/>
    <property type="evidence" value="ECO:0007669"/>
    <property type="project" value="TreeGrafter"/>
</dbReference>
<dbReference type="CDD" id="cd00833">
    <property type="entry name" value="PKS"/>
    <property type="match status" value="2"/>
</dbReference>
<feature type="non-terminal residue" evidence="13">
    <location>
        <position position="1"/>
    </location>
</feature>
<accession>A0A6G4WXZ9</accession>
<dbReference type="GO" id="GO:0005737">
    <property type="term" value="C:cytoplasm"/>
    <property type="evidence" value="ECO:0007669"/>
    <property type="project" value="UniProtKB-SubCell"/>
</dbReference>
<feature type="region of interest" description="Disordered" evidence="10">
    <location>
        <begin position="9"/>
        <end position="43"/>
    </location>
</feature>
<dbReference type="Gene3D" id="1.10.1240.100">
    <property type="match status" value="1"/>
</dbReference>
<dbReference type="GO" id="GO:0033068">
    <property type="term" value="P:macrolide biosynthetic process"/>
    <property type="evidence" value="ECO:0007669"/>
    <property type="project" value="UniProtKB-ARBA"/>
</dbReference>
<dbReference type="Gene3D" id="3.30.70.3290">
    <property type="match status" value="1"/>
</dbReference>
<keyword evidence="5" id="KW-0597">Phosphoprotein</keyword>
<dbReference type="SUPFAM" id="SSF51735">
    <property type="entry name" value="NAD(P)-binding Rossmann-fold domains"/>
    <property type="match status" value="2"/>
</dbReference>
<keyword evidence="8" id="KW-0511">Multifunctional enzyme</keyword>
<dbReference type="PROSITE" id="PS50075">
    <property type="entry name" value="CARRIER"/>
    <property type="match status" value="2"/>
</dbReference>
<dbReference type="GO" id="GO:0005886">
    <property type="term" value="C:plasma membrane"/>
    <property type="evidence" value="ECO:0007669"/>
    <property type="project" value="TreeGrafter"/>
</dbReference>
<dbReference type="PANTHER" id="PTHR43775">
    <property type="entry name" value="FATTY ACID SYNTHASE"/>
    <property type="match status" value="1"/>
</dbReference>
<feature type="region of interest" description="Disordered" evidence="10">
    <location>
        <begin position="2200"/>
        <end position="2221"/>
    </location>
</feature>
<feature type="compositionally biased region" description="Low complexity" evidence="10">
    <location>
        <begin position="2381"/>
        <end position="2394"/>
    </location>
</feature>
<feature type="compositionally biased region" description="Pro residues" evidence="10">
    <location>
        <begin position="2206"/>
        <end position="2216"/>
    </location>
</feature>
<dbReference type="GO" id="GO:0004312">
    <property type="term" value="F:fatty acid synthase activity"/>
    <property type="evidence" value="ECO:0007669"/>
    <property type="project" value="TreeGrafter"/>
</dbReference>
<dbReference type="Gene3D" id="3.40.47.10">
    <property type="match status" value="2"/>
</dbReference>
<feature type="compositionally biased region" description="Low complexity" evidence="10">
    <location>
        <begin position="1632"/>
        <end position="1646"/>
    </location>
</feature>
<feature type="compositionally biased region" description="Gly residues" evidence="10">
    <location>
        <begin position="1745"/>
        <end position="1755"/>
    </location>
</feature>
<evidence type="ECO:0000256" key="9">
    <source>
        <dbReference type="ARBA" id="ARBA00023315"/>
    </source>
</evidence>
<dbReference type="SUPFAM" id="SSF53335">
    <property type="entry name" value="S-adenosyl-L-methionine-dependent methyltransferases"/>
    <property type="match status" value="1"/>
</dbReference>
<dbReference type="InterPro" id="IPR013968">
    <property type="entry name" value="PKS_KR"/>
</dbReference>
<feature type="domain" description="Ketosynthase family 3 (KS3)" evidence="12">
    <location>
        <begin position="650"/>
        <end position="1073"/>
    </location>
</feature>
<dbReference type="PROSITE" id="PS00012">
    <property type="entry name" value="PHOSPHOPANTETHEINE"/>
    <property type="match status" value="1"/>
</dbReference>
<dbReference type="PROSITE" id="PS00606">
    <property type="entry name" value="KS3_1"/>
    <property type="match status" value="2"/>
</dbReference>
<dbReference type="SUPFAM" id="SSF53901">
    <property type="entry name" value="Thiolase-like"/>
    <property type="match status" value="2"/>
</dbReference>
<dbReference type="GO" id="GO:0006633">
    <property type="term" value="P:fatty acid biosynthetic process"/>
    <property type="evidence" value="ECO:0007669"/>
    <property type="project" value="InterPro"/>
</dbReference>
<dbReference type="InterPro" id="IPR029063">
    <property type="entry name" value="SAM-dependent_MTases_sf"/>
</dbReference>
<dbReference type="SMART" id="SM00825">
    <property type="entry name" value="PKS_KS"/>
    <property type="match status" value="2"/>
</dbReference>
<name>A0A6G4WXZ9_9ACTN</name>
<sequence>VPLPGYPFAGERHWIGGHGSGTGTATEARDDDNSDGGGGGCAEDAPAGIEHLLFYRPVWQAAPHPGEPPAGPLLLLGGPPGHAEALRATTGRRVVQARPGDRFARHSRDTFTLDPSRRDHHTRLREALDGDADGDGDGAAPVAVLCLTGLDPAEQQSEDAGLRTMFPLCQAWMVGRTETLPVVYAYRARQEHPGHAAVGGFARSIRLEQPRLAVKTVRFTAQRPDDGAERAALLAEAADPDTVEVAYDRDERSGAVTRRTLGFARTGPVPDTGPALPPARPGGVYLITGGAGGLGLHLARHLARRAPVSLALLGRSPEGPAQRAAVAGLETLGSRARYLSADVTDPEQTRRAVAEVRRRFGPLSGVVHSAGVLADALCLNKAPEDVARVLGPKIAGTRSLDAATADAELDYFALFSSASAVMGSAGSTDYSAANRYLDSFAAHREEQRAAGERHGRTLALDWPVWRHGGMRIDPAVEELVLGRAGMVPLETDEGLAAFDAALAHDAPQLVVLRGDRALLERRLAVVSEVIADTTEADTGADSDADTGADTAPRTDYHAYLVERVAELLDLPPGADTTALDEHNFMELGLTSAALLSLVERLQADLGVSLPPTELFRYPGTRALADRLAAVEGPRPATHTQGRPAARPEEAEAVAIIGMAGLFPGARSPDQLWEHLAAGTDLVTPVPEARWDHSRYHDPSGRPGTTDCAFGGFLDDITAFDAPFFGVLAAEAEGMDPQLRLLLQTLYAAAEDAALAGRLRGSATGVYVGQCFQDYDDEMVARRRTLGAHDPVGVAVSMSANRPSFAFDLRGPSLTVDTACSSSLYALHLAVEALRRGECEMAFAAGTNLILSPRHYLRLSAIGALSPTGRCRVFDRGADGYVPGEAVAALLLKPLERALADGDPVHAVIRSTAVSHGGHASSLTAPDPRRQAELLERAWRRAGIAPDTLGLLEAHGTGTALGDPIEVEGARTAFARFTDRERFCALGSVKANLGHTEGAAGVTSVLKGVLAMRHGLIPAMPNHAEPNPYCELGAGPLFVNREPLPWPSAPGRPRRAAVSSFGFGGAYAHVVLEEAPQHAEPVRAAAPGPWALPFSARTPDRLRAVLEQHRALAATGDYPALDRAAATLRTGRQALRERAAVVARTPEGLRRGLDALLADGAERVAAEEGGAPDALRDLAARWTAGEDVRWPEEDAQGHADGHADGYAPVRAHLPTYPFAGERYWLDGPADARPPEEPAGTPAAHRDNAVAAAAYEVAARPGDYDGRAVADTLDRFDALVRRMLARTVRDWLGPQTEITAEALCARLAEPATYERFARAIAAATARPAPAAQGPAPDAAQDDPASGIRRLAAERPEIAAYAEVVTACLPRLPDVLTGRLDALEVYFPPDRPELLAGIYRDNAIADHHNALTARAVAAWVRHRRASDPGRPLRVLEVGAGTGGTTRRVLAALEGHGPALSYTFTDVSAAFLPAAERELTPAAPPGVDLAFQVFDLEAEPEDQGLDTGAYDVVVAANVVHATRSLPASVGRLRRLLADGGVLVLNEVTSNRDHLTGLIGMMPGWWGYDRPEERLPHSPLLDVAGWRRVLEAGGFDTVRPFGAADLPEEEYDHAVLLARGAPGSGTAPGKARRRAPARAAVPAEAAPESGPPVRTAVLSRVRTVFADFFRLPPEQLDPRATFDRYGLDSLGAIQLARTLEADFGRLPKVLLYEQPTMEALTGYLLEHAPESCANLTPASPAPDPDPDPGAGSGPGPGTGTGTDAARGDDDPDPVADPVAVVGMAGVFPGSPDLGAWWRHLADGDDLVTEIPPDRFDWRAVYGDPDRELGKVNSRWGAFLDGVDRFDAEFFGVSPLEAQLMDPQQRLMLQTAWHAVEDAGHAPSSLRGTRTGVFVGATSRDYNWHLLHTGRAREGYVVSGNGHCVLANRISFQLDLRGPSEAVDTACSSSLTALHRAVQSVRRGECEAALVGGVHTFLNEELFVALGQLGMLSPDGRCRAFDHRANGFVRGEGVAAVYLKPLSRARADGDTVYAVIRASGVGHGGRVRSLTVPNPAAQAELIASVYREAGVDPRTVSYIEAHGTGTQVGDPIELRGLRSAFAELTGAPEGEPGTAWCGIGTVKSNMGHLEAAAGLAGVLKTVLALRHGTLPATLHVERPNPLLEIEDSPFYVVDSARPWTAGQDAEGRPLPRRAGVTSIGFGGTNAHVVVEEPPPPPGPDAPEPGGTQAVVLSARTGERLRAQASALLSRLTATEAPDAPDAREALPSLPALAYTLQTGRDALPHRLAVLAEDHAALRAGLRSYLDGDPDPESVLTGVAAESDDPGGPDDPGDPGGPGDPAVWARRWVAGTDVPWSRLRPDGPPRRVSLPGYPFEPARHWAEPPAAPGEAGEAGEAPDGSAELHELLEALLRGEKSVDEVDRLLVLDSEDGT</sequence>
<feature type="region of interest" description="Disordered" evidence="10">
    <location>
        <begin position="1728"/>
        <end position="1772"/>
    </location>
</feature>
<dbReference type="InterPro" id="IPR036291">
    <property type="entry name" value="NAD(P)-bd_dom_sf"/>
</dbReference>
<dbReference type="SMART" id="SM00823">
    <property type="entry name" value="PKS_PP"/>
    <property type="match status" value="2"/>
</dbReference>
<dbReference type="InterPro" id="IPR049490">
    <property type="entry name" value="C883_1060-like_KR_N"/>
</dbReference>
<dbReference type="GO" id="GO:0031177">
    <property type="term" value="F:phosphopantetheine binding"/>
    <property type="evidence" value="ECO:0007669"/>
    <property type="project" value="InterPro"/>
</dbReference>
<dbReference type="Proteomes" id="UP000477722">
    <property type="component" value="Unassembled WGS sequence"/>
</dbReference>
<dbReference type="Pfam" id="PF00109">
    <property type="entry name" value="ketoacyl-synt"/>
    <property type="match status" value="2"/>
</dbReference>
<dbReference type="InterPro" id="IPR054514">
    <property type="entry name" value="RhiE-like_linker"/>
</dbReference>